<reference evidence="7 8" key="1">
    <citation type="submission" date="2018-07" db="EMBL/GenBank/DDBJ databases">
        <title>Genomic Encyclopedia of Type Strains, Phase III (KMG-III): the genomes of soil and plant-associated and newly described type strains.</title>
        <authorList>
            <person name="Whitman W."/>
        </authorList>
    </citation>
    <scope>NUCLEOTIDE SEQUENCE [LARGE SCALE GENOMIC DNA]</scope>
    <source>
        <strain evidence="7 8">CECT 7958</strain>
    </source>
</reference>
<dbReference type="PROSITE" id="PS00387">
    <property type="entry name" value="PPASE"/>
    <property type="match status" value="1"/>
</dbReference>
<evidence type="ECO:0000256" key="2">
    <source>
        <dbReference type="ARBA" id="ARBA00012146"/>
    </source>
</evidence>
<dbReference type="GO" id="GO:0004427">
    <property type="term" value="F:inorganic diphosphate phosphatase activity"/>
    <property type="evidence" value="ECO:0007669"/>
    <property type="project" value="UniProtKB-EC"/>
</dbReference>
<dbReference type="EMBL" id="QPJO01000002">
    <property type="protein sequence ID" value="RCW92350.1"/>
    <property type="molecule type" value="Genomic_DNA"/>
</dbReference>
<dbReference type="GO" id="GO:0005737">
    <property type="term" value="C:cytoplasm"/>
    <property type="evidence" value="ECO:0007669"/>
    <property type="project" value="InterPro"/>
</dbReference>
<comment type="cofactor">
    <cofactor evidence="1">
        <name>Mg(2+)</name>
        <dbReference type="ChEBI" id="CHEBI:18420"/>
    </cofactor>
</comment>
<accession>A0A368ZGL1</accession>
<feature type="signal peptide" evidence="6">
    <location>
        <begin position="1"/>
        <end position="22"/>
    </location>
</feature>
<dbReference type="GO" id="GO:0000287">
    <property type="term" value="F:magnesium ion binding"/>
    <property type="evidence" value="ECO:0007669"/>
    <property type="project" value="InterPro"/>
</dbReference>
<dbReference type="RefSeq" id="WP_114309022.1">
    <property type="nucleotide sequence ID" value="NZ_QPJO01000002.1"/>
</dbReference>
<dbReference type="SUPFAM" id="SSF50324">
    <property type="entry name" value="Inorganic pyrophosphatase"/>
    <property type="match status" value="1"/>
</dbReference>
<evidence type="ECO:0000256" key="4">
    <source>
        <dbReference type="ARBA" id="ARBA00022801"/>
    </source>
</evidence>
<keyword evidence="3" id="KW-0479">Metal-binding</keyword>
<dbReference type="PANTHER" id="PTHR10286">
    <property type="entry name" value="INORGANIC PYROPHOSPHATASE"/>
    <property type="match status" value="1"/>
</dbReference>
<evidence type="ECO:0000256" key="6">
    <source>
        <dbReference type="SAM" id="SignalP"/>
    </source>
</evidence>
<evidence type="ECO:0000256" key="3">
    <source>
        <dbReference type="ARBA" id="ARBA00022723"/>
    </source>
</evidence>
<evidence type="ECO:0000313" key="7">
    <source>
        <dbReference type="EMBL" id="RCW92350.1"/>
    </source>
</evidence>
<gene>
    <name evidence="7" type="ORF">DFQ08_102374</name>
</gene>
<feature type="chain" id="PRO_5016703728" description="inorganic diphosphatase" evidence="6">
    <location>
        <begin position="23"/>
        <end position="222"/>
    </location>
</feature>
<dbReference type="OrthoDB" id="5187599at2"/>
<keyword evidence="4" id="KW-0378">Hydrolase</keyword>
<evidence type="ECO:0000256" key="5">
    <source>
        <dbReference type="ARBA" id="ARBA00022842"/>
    </source>
</evidence>
<keyword evidence="8" id="KW-1185">Reference proteome</keyword>
<comment type="caution">
    <text evidence="7">The sequence shown here is derived from an EMBL/GenBank/DDBJ whole genome shotgun (WGS) entry which is preliminary data.</text>
</comment>
<evidence type="ECO:0000256" key="1">
    <source>
        <dbReference type="ARBA" id="ARBA00001946"/>
    </source>
</evidence>
<name>A0A368ZGL1_9FLAO</name>
<protein>
    <recommendedName>
        <fullName evidence="2">inorganic diphosphatase</fullName>
        <ecNumber evidence="2">3.6.1.1</ecNumber>
    </recommendedName>
</protein>
<dbReference type="InterPro" id="IPR036649">
    <property type="entry name" value="Pyrophosphatase_sf"/>
</dbReference>
<keyword evidence="5" id="KW-0460">Magnesium</keyword>
<dbReference type="Gene3D" id="3.90.80.10">
    <property type="entry name" value="Inorganic pyrophosphatase"/>
    <property type="match status" value="1"/>
</dbReference>
<dbReference type="PROSITE" id="PS51257">
    <property type="entry name" value="PROKAR_LIPOPROTEIN"/>
    <property type="match status" value="1"/>
</dbReference>
<evidence type="ECO:0000313" key="8">
    <source>
        <dbReference type="Proteomes" id="UP000253436"/>
    </source>
</evidence>
<sequence>MNKATRYSIIISLMALVTSCNFSNTNTTSEQIIKPFHEDDHLNLLTDIDPQFEDAQVNAVIEIPAGTIDKWELNKNTGQIEWELIEDTPRKINYLGYPGNYGMIPKTLLPKHGGGDGDPLDILVLGPPAQRGEILRCKIIGLLYLTDRGEQDHKLIAVSDTSVMYTMNSISELDKNYQGISEIIALWFTNYKASDLLKSKGYGSQKEALQILEKALNDYAAN</sequence>
<dbReference type="Proteomes" id="UP000253436">
    <property type="component" value="Unassembled WGS sequence"/>
</dbReference>
<dbReference type="EC" id="3.6.1.1" evidence="2"/>
<dbReference type="GO" id="GO:0006796">
    <property type="term" value="P:phosphate-containing compound metabolic process"/>
    <property type="evidence" value="ECO:0007669"/>
    <property type="project" value="InterPro"/>
</dbReference>
<keyword evidence="6" id="KW-0732">Signal</keyword>
<dbReference type="AlphaFoldDB" id="A0A368ZGL1"/>
<proteinExistence type="predicted"/>
<dbReference type="Pfam" id="PF00719">
    <property type="entry name" value="Pyrophosphatase"/>
    <property type="match status" value="1"/>
</dbReference>
<organism evidence="7 8">
    <name type="scientific">Winogradskyella arenosi</name>
    <dbReference type="NCBI Taxonomy" id="533325"/>
    <lineage>
        <taxon>Bacteria</taxon>
        <taxon>Pseudomonadati</taxon>
        <taxon>Bacteroidota</taxon>
        <taxon>Flavobacteriia</taxon>
        <taxon>Flavobacteriales</taxon>
        <taxon>Flavobacteriaceae</taxon>
        <taxon>Winogradskyella</taxon>
    </lineage>
</organism>
<dbReference type="InterPro" id="IPR008162">
    <property type="entry name" value="Pyrophosphatase"/>
</dbReference>